<comment type="similarity">
    <text evidence="2">Belongs to the iron-containing alcohol dehydrogenase family.</text>
</comment>
<evidence type="ECO:0000256" key="2">
    <source>
        <dbReference type="ARBA" id="ARBA00007358"/>
    </source>
</evidence>
<dbReference type="CDD" id="cd08192">
    <property type="entry name" value="MAR-like"/>
    <property type="match status" value="1"/>
</dbReference>
<dbReference type="GO" id="GO:0046872">
    <property type="term" value="F:metal ion binding"/>
    <property type="evidence" value="ECO:0007669"/>
    <property type="project" value="InterPro"/>
</dbReference>
<evidence type="ECO:0000313" key="7">
    <source>
        <dbReference type="EMBL" id="NMJ39656.1"/>
    </source>
</evidence>
<dbReference type="EMBL" id="JABBKX010000001">
    <property type="protein sequence ID" value="NMJ39656.1"/>
    <property type="molecule type" value="Genomic_DNA"/>
</dbReference>
<comment type="cofactor">
    <cofactor evidence="1">
        <name>Fe cation</name>
        <dbReference type="ChEBI" id="CHEBI:24875"/>
    </cofactor>
</comment>
<feature type="domain" description="Fe-containing alcohol dehydrogenase-like C-terminal" evidence="6">
    <location>
        <begin position="198"/>
        <end position="378"/>
    </location>
</feature>
<dbReference type="Proteomes" id="UP000548582">
    <property type="component" value="Unassembled WGS sequence"/>
</dbReference>
<keyword evidence="3" id="KW-0560">Oxidoreductase</keyword>
<dbReference type="SUPFAM" id="SSF56796">
    <property type="entry name" value="Dehydroquinate synthase-like"/>
    <property type="match status" value="1"/>
</dbReference>
<dbReference type="PROSITE" id="PS00060">
    <property type="entry name" value="ADH_IRON_2"/>
    <property type="match status" value="1"/>
</dbReference>
<protein>
    <submittedName>
        <fullName evidence="7">Iron-containing alcohol dehydrogenase</fullName>
    </submittedName>
</protein>
<comment type="caution">
    <text evidence="7">The sequence shown here is derived from an EMBL/GenBank/DDBJ whole genome shotgun (WGS) entry which is preliminary data.</text>
</comment>
<sequence>MAAHLHQWPAQGRVHLGAALAEALPREVNEASRVVLVTTRSLAGGALVQVARTAIGDRLVGTFAAMRAHSPVEDVVALAALLRDQEADLVVALGGGSVIDGSKVACLATWRGIGDAGSLIAAAASRGAAPGNWDGPAPAPRIVAIPTTLSAAEFAPHAGYTDIAVGTKYRALDPWMVPRAVILDPAATLETPAELLLSSGIRALDHAAERWCSTAPQAYSDAVSRQAMLMLAENLPRVRRNPGDLAARAACQEAAWLSVMGGWSGVPVGASHGIGYILGAARGVPHGITSCLMLHAVMRWNAPVNEHRQRDVAHIFSGEEAGPAIEAFVRSLGLPTRLSEQGIAANEIPGLAARWKGDAPIATNPRPVRGPADLEAILRLAA</sequence>
<dbReference type="RefSeq" id="WP_170051984.1">
    <property type="nucleotide sequence ID" value="NZ_JABBKX010000001.1"/>
</dbReference>
<dbReference type="InterPro" id="IPR001670">
    <property type="entry name" value="ADH_Fe/GldA"/>
</dbReference>
<dbReference type="PANTHER" id="PTHR11496:SF102">
    <property type="entry name" value="ALCOHOL DEHYDROGENASE 4"/>
    <property type="match status" value="1"/>
</dbReference>
<gene>
    <name evidence="7" type="ORF">GWK16_00270</name>
</gene>
<name>A0A848E6A9_9PROT</name>
<feature type="domain" description="Alcohol dehydrogenase iron-type/glycerol dehydrogenase GldA" evidence="5">
    <location>
        <begin position="13"/>
        <end position="185"/>
    </location>
</feature>
<evidence type="ECO:0000256" key="3">
    <source>
        <dbReference type="ARBA" id="ARBA00023002"/>
    </source>
</evidence>
<dbReference type="AlphaFoldDB" id="A0A848E6A9"/>
<dbReference type="InterPro" id="IPR056798">
    <property type="entry name" value="ADH_Fe_C"/>
</dbReference>
<evidence type="ECO:0000313" key="8">
    <source>
        <dbReference type="Proteomes" id="UP000548582"/>
    </source>
</evidence>
<organism evidence="7 8">
    <name type="scientific">Neoroseomonas marina</name>
    <dbReference type="NCBI Taxonomy" id="1232220"/>
    <lineage>
        <taxon>Bacteria</taxon>
        <taxon>Pseudomonadati</taxon>
        <taxon>Pseudomonadota</taxon>
        <taxon>Alphaproteobacteria</taxon>
        <taxon>Acetobacterales</taxon>
        <taxon>Acetobacteraceae</taxon>
        <taxon>Neoroseomonas</taxon>
    </lineage>
</organism>
<dbReference type="Gene3D" id="1.20.1090.10">
    <property type="entry name" value="Dehydroquinate synthase-like - alpha domain"/>
    <property type="match status" value="1"/>
</dbReference>
<dbReference type="Pfam" id="PF25137">
    <property type="entry name" value="ADH_Fe_C"/>
    <property type="match status" value="1"/>
</dbReference>
<proteinExistence type="inferred from homology"/>
<dbReference type="Gene3D" id="3.40.50.1970">
    <property type="match status" value="1"/>
</dbReference>
<dbReference type="PANTHER" id="PTHR11496">
    <property type="entry name" value="ALCOHOL DEHYDROGENASE"/>
    <property type="match status" value="1"/>
</dbReference>
<dbReference type="Pfam" id="PF00465">
    <property type="entry name" value="Fe-ADH"/>
    <property type="match status" value="1"/>
</dbReference>
<accession>A0A848E6A9</accession>
<evidence type="ECO:0000256" key="4">
    <source>
        <dbReference type="ARBA" id="ARBA00023027"/>
    </source>
</evidence>
<dbReference type="InterPro" id="IPR018211">
    <property type="entry name" value="ADH_Fe_CS"/>
</dbReference>
<keyword evidence="8" id="KW-1185">Reference proteome</keyword>
<evidence type="ECO:0000259" key="6">
    <source>
        <dbReference type="Pfam" id="PF25137"/>
    </source>
</evidence>
<evidence type="ECO:0000259" key="5">
    <source>
        <dbReference type="Pfam" id="PF00465"/>
    </source>
</evidence>
<dbReference type="InterPro" id="IPR039697">
    <property type="entry name" value="Alcohol_dehydrogenase_Fe"/>
</dbReference>
<keyword evidence="4" id="KW-0520">NAD</keyword>
<dbReference type="GO" id="GO:0004022">
    <property type="term" value="F:alcohol dehydrogenase (NAD+) activity"/>
    <property type="evidence" value="ECO:0007669"/>
    <property type="project" value="TreeGrafter"/>
</dbReference>
<evidence type="ECO:0000256" key="1">
    <source>
        <dbReference type="ARBA" id="ARBA00001962"/>
    </source>
</evidence>
<reference evidence="7 8" key="1">
    <citation type="submission" date="2020-03" db="EMBL/GenBank/DDBJ databases">
        <authorList>
            <person name="Sun Q."/>
        </authorList>
    </citation>
    <scope>NUCLEOTIDE SEQUENCE [LARGE SCALE GENOMIC DNA]</scope>
    <source>
        <strain evidence="7 8">JC162</strain>
    </source>
</reference>